<feature type="region of interest" description="Disordered" evidence="1">
    <location>
        <begin position="215"/>
        <end position="263"/>
    </location>
</feature>
<feature type="compositionally biased region" description="Basic and acidic residues" evidence="1">
    <location>
        <begin position="226"/>
        <end position="249"/>
    </location>
</feature>
<dbReference type="InParanoid" id="K1R2R8"/>
<proteinExistence type="predicted"/>
<dbReference type="AlphaFoldDB" id="K1R2R8"/>
<reference evidence="2" key="1">
    <citation type="journal article" date="2012" name="Nature">
        <title>The oyster genome reveals stress adaptation and complexity of shell formation.</title>
        <authorList>
            <person name="Zhang G."/>
            <person name="Fang X."/>
            <person name="Guo X."/>
            <person name="Li L."/>
            <person name="Luo R."/>
            <person name="Xu F."/>
            <person name="Yang P."/>
            <person name="Zhang L."/>
            <person name="Wang X."/>
            <person name="Qi H."/>
            <person name="Xiong Z."/>
            <person name="Que H."/>
            <person name="Xie Y."/>
            <person name="Holland P.W."/>
            <person name="Paps J."/>
            <person name="Zhu Y."/>
            <person name="Wu F."/>
            <person name="Chen Y."/>
            <person name="Wang J."/>
            <person name="Peng C."/>
            <person name="Meng J."/>
            <person name="Yang L."/>
            <person name="Liu J."/>
            <person name="Wen B."/>
            <person name="Zhang N."/>
            <person name="Huang Z."/>
            <person name="Zhu Q."/>
            <person name="Feng Y."/>
            <person name="Mount A."/>
            <person name="Hedgecock D."/>
            <person name="Xu Z."/>
            <person name="Liu Y."/>
            <person name="Domazet-Loso T."/>
            <person name="Du Y."/>
            <person name="Sun X."/>
            <person name="Zhang S."/>
            <person name="Liu B."/>
            <person name="Cheng P."/>
            <person name="Jiang X."/>
            <person name="Li J."/>
            <person name="Fan D."/>
            <person name="Wang W."/>
            <person name="Fu W."/>
            <person name="Wang T."/>
            <person name="Wang B."/>
            <person name="Zhang J."/>
            <person name="Peng Z."/>
            <person name="Li Y."/>
            <person name="Li N."/>
            <person name="Wang J."/>
            <person name="Chen M."/>
            <person name="He Y."/>
            <person name="Tan F."/>
            <person name="Song X."/>
            <person name="Zheng Q."/>
            <person name="Huang R."/>
            <person name="Yang H."/>
            <person name="Du X."/>
            <person name="Chen L."/>
            <person name="Yang M."/>
            <person name="Gaffney P.M."/>
            <person name="Wang S."/>
            <person name="Luo L."/>
            <person name="She Z."/>
            <person name="Ming Y."/>
            <person name="Huang W."/>
            <person name="Zhang S."/>
            <person name="Huang B."/>
            <person name="Zhang Y."/>
            <person name="Qu T."/>
            <person name="Ni P."/>
            <person name="Miao G."/>
            <person name="Wang J."/>
            <person name="Wang Q."/>
            <person name="Steinberg C.E."/>
            <person name="Wang H."/>
            <person name="Li N."/>
            <person name="Qian L."/>
            <person name="Zhang G."/>
            <person name="Li Y."/>
            <person name="Yang H."/>
            <person name="Liu X."/>
            <person name="Wang J."/>
            <person name="Yin Y."/>
            <person name="Wang J."/>
        </authorList>
    </citation>
    <scope>NUCLEOTIDE SEQUENCE [LARGE SCALE GENOMIC DNA]</scope>
    <source>
        <strain evidence="2">05x7-T-G4-1.051#20</strain>
    </source>
</reference>
<feature type="compositionally biased region" description="Basic and acidic residues" evidence="1">
    <location>
        <begin position="97"/>
        <end position="120"/>
    </location>
</feature>
<protein>
    <submittedName>
        <fullName evidence="2">Uncharacterized protein</fullName>
    </submittedName>
</protein>
<feature type="compositionally biased region" description="Basic and acidic residues" evidence="1">
    <location>
        <begin position="127"/>
        <end position="146"/>
    </location>
</feature>
<sequence length="263" mass="30191">MKIIAGSSKCSTEPLSLPLTKILTVVKEKLQEYCTTIYSRRAIYLHHLHMVFLSNSQFDTQGHALRMNSFKGEASYRQLYLSDILSSGLKYKSHALHEPEPRMSAPRDIHLTRTNQDRRNHSSRSAGYERRHDSRSAGHAFSEPELRTTATQNIYYSELSRNNEYQRAPPSYWSVSTDQLPYSENVYNSEMNRINEHQTTLQSLLSSSDHYEIASGSTIQSPFGCKESEKKESERKLLKSDNGEDDTTRSKHTNKNQHPDGLM</sequence>
<dbReference type="EMBL" id="JH816983">
    <property type="protein sequence ID" value="EKC28076.1"/>
    <property type="molecule type" value="Genomic_DNA"/>
</dbReference>
<dbReference type="HOGENOM" id="CLU_1058641_0_0_1"/>
<feature type="region of interest" description="Disordered" evidence="1">
    <location>
        <begin position="97"/>
        <end position="146"/>
    </location>
</feature>
<evidence type="ECO:0000313" key="2">
    <source>
        <dbReference type="EMBL" id="EKC28076.1"/>
    </source>
</evidence>
<organism evidence="2">
    <name type="scientific">Magallana gigas</name>
    <name type="common">Pacific oyster</name>
    <name type="synonym">Crassostrea gigas</name>
    <dbReference type="NCBI Taxonomy" id="29159"/>
    <lineage>
        <taxon>Eukaryota</taxon>
        <taxon>Metazoa</taxon>
        <taxon>Spiralia</taxon>
        <taxon>Lophotrochozoa</taxon>
        <taxon>Mollusca</taxon>
        <taxon>Bivalvia</taxon>
        <taxon>Autobranchia</taxon>
        <taxon>Pteriomorphia</taxon>
        <taxon>Ostreida</taxon>
        <taxon>Ostreoidea</taxon>
        <taxon>Ostreidae</taxon>
        <taxon>Magallana</taxon>
    </lineage>
</organism>
<accession>K1R2R8</accession>
<evidence type="ECO:0000256" key="1">
    <source>
        <dbReference type="SAM" id="MobiDB-lite"/>
    </source>
</evidence>
<name>K1R2R8_MAGGI</name>
<gene>
    <name evidence="2" type="ORF">CGI_10005044</name>
</gene>